<evidence type="ECO:0000256" key="1">
    <source>
        <dbReference type="SAM" id="MobiDB-lite"/>
    </source>
</evidence>
<evidence type="ECO:0000313" key="2">
    <source>
        <dbReference type="EMBL" id="QDT57289.1"/>
    </source>
</evidence>
<feature type="region of interest" description="Disordered" evidence="1">
    <location>
        <begin position="135"/>
        <end position="154"/>
    </location>
</feature>
<organism evidence="2 3">
    <name type="scientific">Caulifigura coniformis</name>
    <dbReference type="NCBI Taxonomy" id="2527983"/>
    <lineage>
        <taxon>Bacteria</taxon>
        <taxon>Pseudomonadati</taxon>
        <taxon>Planctomycetota</taxon>
        <taxon>Planctomycetia</taxon>
        <taxon>Planctomycetales</taxon>
        <taxon>Planctomycetaceae</taxon>
        <taxon>Caulifigura</taxon>
    </lineage>
</organism>
<dbReference type="AlphaFoldDB" id="A0A517SME0"/>
<dbReference type="KEGG" id="ccos:Pan44_53570"/>
<feature type="compositionally biased region" description="Acidic residues" evidence="1">
    <location>
        <begin position="140"/>
        <end position="154"/>
    </location>
</feature>
<gene>
    <name evidence="2" type="ORF">Pan44_53570</name>
</gene>
<accession>A0A517SME0</accession>
<name>A0A517SME0_9PLAN</name>
<evidence type="ECO:0000313" key="3">
    <source>
        <dbReference type="Proteomes" id="UP000315700"/>
    </source>
</evidence>
<proteinExistence type="predicted"/>
<dbReference type="RefSeq" id="WP_145034654.1">
    <property type="nucleotide sequence ID" value="NZ_CP036271.1"/>
</dbReference>
<reference evidence="2 3" key="1">
    <citation type="submission" date="2019-02" db="EMBL/GenBank/DDBJ databases">
        <title>Deep-cultivation of Planctomycetes and their phenomic and genomic characterization uncovers novel biology.</title>
        <authorList>
            <person name="Wiegand S."/>
            <person name="Jogler M."/>
            <person name="Boedeker C."/>
            <person name="Pinto D."/>
            <person name="Vollmers J."/>
            <person name="Rivas-Marin E."/>
            <person name="Kohn T."/>
            <person name="Peeters S.H."/>
            <person name="Heuer A."/>
            <person name="Rast P."/>
            <person name="Oberbeckmann S."/>
            <person name="Bunk B."/>
            <person name="Jeske O."/>
            <person name="Meyerdierks A."/>
            <person name="Storesund J.E."/>
            <person name="Kallscheuer N."/>
            <person name="Luecker S."/>
            <person name="Lage O.M."/>
            <person name="Pohl T."/>
            <person name="Merkel B.J."/>
            <person name="Hornburger P."/>
            <person name="Mueller R.-W."/>
            <person name="Bruemmer F."/>
            <person name="Labrenz M."/>
            <person name="Spormann A.M."/>
            <person name="Op den Camp H."/>
            <person name="Overmann J."/>
            <person name="Amann R."/>
            <person name="Jetten M.S.M."/>
            <person name="Mascher T."/>
            <person name="Medema M.H."/>
            <person name="Devos D.P."/>
            <person name="Kaster A.-K."/>
            <person name="Ovreas L."/>
            <person name="Rohde M."/>
            <person name="Galperin M.Y."/>
            <person name="Jogler C."/>
        </authorList>
    </citation>
    <scope>NUCLEOTIDE SEQUENCE [LARGE SCALE GENOMIC DNA]</scope>
    <source>
        <strain evidence="2 3">Pan44</strain>
    </source>
</reference>
<keyword evidence="3" id="KW-1185">Reference proteome</keyword>
<dbReference type="EMBL" id="CP036271">
    <property type="protein sequence ID" value="QDT57289.1"/>
    <property type="molecule type" value="Genomic_DNA"/>
</dbReference>
<protein>
    <submittedName>
        <fullName evidence="2">Uncharacterized protein</fullName>
    </submittedName>
</protein>
<dbReference type="Proteomes" id="UP000315700">
    <property type="component" value="Chromosome"/>
</dbReference>
<sequence>MAKEMRQTGAEQADDVHRRLIRAIRNSGLRLQCSQCEYDPELWEWIIHAAASVPSNSLEQVHIDVDGSLPEEGEFPLWAEVHVTILLPGATRPFVRSPSRVRLSELEAELSDVNEEVETVLCLILTSENDSPRRVGATDWEWEEPEEELDVELE</sequence>
<dbReference type="InParanoid" id="A0A517SME0"/>